<dbReference type="EMBL" id="CAKLBY020000035">
    <property type="protein sequence ID" value="CAK7910455.1"/>
    <property type="molecule type" value="Genomic_DNA"/>
</dbReference>
<evidence type="ECO:0000256" key="1">
    <source>
        <dbReference type="SAM" id="MobiDB-lite"/>
    </source>
</evidence>
<name>A0AAV1T9S0_9STRA</name>
<dbReference type="AlphaFoldDB" id="A0AAV1T9S0"/>
<evidence type="ECO:0000313" key="3">
    <source>
        <dbReference type="Proteomes" id="UP001162060"/>
    </source>
</evidence>
<protein>
    <submittedName>
        <fullName evidence="2">Uncharacterized protein</fullName>
    </submittedName>
</protein>
<sequence>MSSQTRDTHATSSGTGSDHAEDFVQVTALHGTGGFHAYQATPVAVSMLAESHLNLLKDVNTLRETSGQTQRALNEAQSRLATLEGEHARL</sequence>
<accession>A0AAV1T9S0</accession>
<reference evidence="2" key="1">
    <citation type="submission" date="2024-01" db="EMBL/GenBank/DDBJ databases">
        <authorList>
            <person name="Webb A."/>
        </authorList>
    </citation>
    <scope>NUCLEOTIDE SEQUENCE</scope>
    <source>
        <strain evidence="2">Pm1</strain>
    </source>
</reference>
<feature type="region of interest" description="Disordered" evidence="1">
    <location>
        <begin position="1"/>
        <end position="21"/>
    </location>
</feature>
<dbReference type="Proteomes" id="UP001162060">
    <property type="component" value="Unassembled WGS sequence"/>
</dbReference>
<gene>
    <name evidence="2" type="ORF">PM001_LOCUS4150</name>
</gene>
<comment type="caution">
    <text evidence="2">The sequence shown here is derived from an EMBL/GenBank/DDBJ whole genome shotgun (WGS) entry which is preliminary data.</text>
</comment>
<organism evidence="2 3">
    <name type="scientific">Peronospora matthiolae</name>
    <dbReference type="NCBI Taxonomy" id="2874970"/>
    <lineage>
        <taxon>Eukaryota</taxon>
        <taxon>Sar</taxon>
        <taxon>Stramenopiles</taxon>
        <taxon>Oomycota</taxon>
        <taxon>Peronosporomycetes</taxon>
        <taxon>Peronosporales</taxon>
        <taxon>Peronosporaceae</taxon>
        <taxon>Peronospora</taxon>
    </lineage>
</organism>
<feature type="compositionally biased region" description="Polar residues" evidence="1">
    <location>
        <begin position="1"/>
        <end position="16"/>
    </location>
</feature>
<proteinExistence type="predicted"/>
<evidence type="ECO:0000313" key="2">
    <source>
        <dbReference type="EMBL" id="CAK7910455.1"/>
    </source>
</evidence>